<dbReference type="PROSITE" id="PS50222">
    <property type="entry name" value="EF_HAND_2"/>
    <property type="match status" value="1"/>
</dbReference>
<dbReference type="InterPro" id="IPR002048">
    <property type="entry name" value="EF_hand_dom"/>
</dbReference>
<evidence type="ECO:0000256" key="1">
    <source>
        <dbReference type="SAM" id="MobiDB-lite"/>
    </source>
</evidence>
<reference evidence="3 4" key="1">
    <citation type="submission" date="2018-04" db="EMBL/GenBank/DDBJ databases">
        <title>Halococcoides cellulosivorans gen. nov., sp. nov., an extremely halophilic cellulose-utilizing haloarchaeon from hypersaline lakes.</title>
        <authorList>
            <person name="Sorokin D.Y."/>
            <person name="Toshchakov S.V."/>
            <person name="Samarov N.I."/>
            <person name="Korzhenkov A."/>
            <person name="Kublanov I.V."/>
        </authorList>
    </citation>
    <scope>NUCLEOTIDE SEQUENCE [LARGE SCALE GENOMIC DNA]</scope>
    <source>
        <strain evidence="3 4">HArcel1</strain>
    </source>
</reference>
<evidence type="ECO:0000313" key="3">
    <source>
        <dbReference type="EMBL" id="AWB26706.1"/>
    </source>
</evidence>
<feature type="compositionally biased region" description="Basic and acidic residues" evidence="1">
    <location>
        <begin position="325"/>
        <end position="336"/>
    </location>
</feature>
<sequence length="673" mass="74843">MTRRTHSDGRAASNDGDRSPRSAVDRRAILKSVGALAASGGLGIGTLGAASATPVESLDFLQTRGNQIVDESGYPVQLHGATTVDPLVTRRSFRHRSIEDILALATSDEWPHSVVRVPCTPQAIGAATARGDTRDDETYMPHDVYWGPIRPGAFDEADLTTYLEKHVDPIVEVARERGAYLMLDYHREYPAFFQRRYERKRHKGLEYWTTPQFEYDAPCGNETFPNDLGMCGERGVLWHGPDQIADVETVPHNQARLNDPDSPDPWFDPWCGAQGGKDLLGEELLLFWKTVADRYGGDADQHVLFDLFSSPTGPYYGDWGAPLRTPREGRPDDNRAGRAMGPEPIDDAENGRPYWGLFLERAKPWLNVVAEHAPHRLVTVGSPRWSQWTYWASELTVNGANGTASLTGVDSGATNVAYAAQIHTQSSLRPLSKYFGTPARRVPVVVTAFGWESGGSNLWFQYLAGTTGVWGEGDPTAIEQWGDPAGRPLSHELSADEQDQLNRFGMDGDTNPSSEAFVGFRTFFENYPVHPIVERFDWDYSPQLFEDPPDSEWQLRARADAPGLWWQEYLDDHAANAPPGEDPCKREIPGLIDRVFPDCTTTGTPTLPDQMTDPDGDGLYEDLSGNGKIDFPDVNYLFQNAQSDTIQENVQYFDFTGDGRVDPQDVLALFEQV</sequence>
<name>A0A2R4WYV1_9EURY</name>
<protein>
    <recommendedName>
        <fullName evidence="2">EF-hand domain-containing protein</fullName>
    </recommendedName>
</protein>
<dbReference type="InterPro" id="IPR006311">
    <property type="entry name" value="TAT_signal"/>
</dbReference>
<dbReference type="GO" id="GO:0000272">
    <property type="term" value="P:polysaccharide catabolic process"/>
    <property type="evidence" value="ECO:0007669"/>
    <property type="project" value="InterPro"/>
</dbReference>
<feature type="region of interest" description="Disordered" evidence="1">
    <location>
        <begin position="1"/>
        <end position="23"/>
    </location>
</feature>
<evidence type="ECO:0000313" key="4">
    <source>
        <dbReference type="Proteomes" id="UP000244727"/>
    </source>
</evidence>
<keyword evidence="4" id="KW-1185">Reference proteome</keyword>
<dbReference type="KEGG" id="harc:HARCEL1_02745"/>
<dbReference type="GeneID" id="36511390"/>
<dbReference type="Proteomes" id="UP000244727">
    <property type="component" value="Chromosome"/>
</dbReference>
<dbReference type="Pfam" id="PF00404">
    <property type="entry name" value="Dockerin_1"/>
    <property type="match status" value="1"/>
</dbReference>
<dbReference type="PROSITE" id="PS51318">
    <property type="entry name" value="TAT"/>
    <property type="match status" value="1"/>
</dbReference>
<feature type="region of interest" description="Disordered" evidence="1">
    <location>
        <begin position="320"/>
        <end position="347"/>
    </location>
</feature>
<dbReference type="Gene3D" id="3.20.20.80">
    <property type="entry name" value="Glycosidases"/>
    <property type="match status" value="1"/>
</dbReference>
<dbReference type="SUPFAM" id="SSF63446">
    <property type="entry name" value="Type I dockerin domain"/>
    <property type="match status" value="1"/>
</dbReference>
<dbReference type="InterPro" id="IPR002105">
    <property type="entry name" value="Dockerin_1_rpt"/>
</dbReference>
<proteinExistence type="predicted"/>
<dbReference type="SUPFAM" id="SSF51445">
    <property type="entry name" value="(Trans)glycosidases"/>
    <property type="match status" value="1"/>
</dbReference>
<dbReference type="InterPro" id="IPR017853">
    <property type="entry name" value="GH"/>
</dbReference>
<dbReference type="AlphaFoldDB" id="A0A2R4WYV1"/>
<organism evidence="3 4">
    <name type="scientific">Halococcoides cellulosivorans</name>
    <dbReference type="NCBI Taxonomy" id="1679096"/>
    <lineage>
        <taxon>Archaea</taxon>
        <taxon>Methanobacteriati</taxon>
        <taxon>Methanobacteriota</taxon>
        <taxon>Stenosarchaea group</taxon>
        <taxon>Halobacteria</taxon>
        <taxon>Halobacteriales</taxon>
        <taxon>Haloarculaceae</taxon>
        <taxon>Halococcoides</taxon>
    </lineage>
</organism>
<dbReference type="EMBL" id="CP028858">
    <property type="protein sequence ID" value="AWB26706.1"/>
    <property type="molecule type" value="Genomic_DNA"/>
</dbReference>
<feature type="domain" description="EF-hand" evidence="2">
    <location>
        <begin position="641"/>
        <end position="673"/>
    </location>
</feature>
<dbReference type="GO" id="GO:0005509">
    <property type="term" value="F:calcium ion binding"/>
    <property type="evidence" value="ECO:0007669"/>
    <property type="project" value="InterPro"/>
</dbReference>
<accession>A0A2R4WYV1</accession>
<dbReference type="RefSeq" id="WP_108381075.1">
    <property type="nucleotide sequence ID" value="NZ_CP028858.1"/>
</dbReference>
<dbReference type="InterPro" id="IPR036439">
    <property type="entry name" value="Dockerin_dom_sf"/>
</dbReference>
<dbReference type="GO" id="GO:0004553">
    <property type="term" value="F:hydrolase activity, hydrolyzing O-glycosyl compounds"/>
    <property type="evidence" value="ECO:0007669"/>
    <property type="project" value="InterPro"/>
</dbReference>
<evidence type="ECO:0000259" key="2">
    <source>
        <dbReference type="PROSITE" id="PS50222"/>
    </source>
</evidence>
<gene>
    <name evidence="3" type="ORF">HARCEL1_02745</name>
</gene>